<evidence type="ECO:0000313" key="2">
    <source>
        <dbReference type="Proteomes" id="UP000652427"/>
    </source>
</evidence>
<evidence type="ECO:0000313" key="1">
    <source>
        <dbReference type="EMBL" id="NVD27942.1"/>
    </source>
</evidence>
<gene>
    <name evidence="1" type="ORF">HUO14_08510</name>
</gene>
<reference evidence="1 2" key="1">
    <citation type="submission" date="2020-06" db="EMBL/GenBank/DDBJ databases">
        <authorList>
            <person name="Kim S.-J."/>
            <person name="Park S.-J."/>
        </authorList>
    </citation>
    <scope>NUCLEOTIDE SEQUENCE [LARGE SCALE GENOMIC DNA]</scope>
    <source>
        <strain evidence="1 2">SW-151</strain>
    </source>
</reference>
<dbReference type="RefSeq" id="WP_176279413.1">
    <property type="nucleotide sequence ID" value="NZ_JABWMH010000002.1"/>
</dbReference>
<accession>A0ABX2N2N4</accession>
<comment type="caution">
    <text evidence="1">The sequence shown here is derived from an EMBL/GenBank/DDBJ whole genome shotgun (WGS) entry which is preliminary data.</text>
</comment>
<organism evidence="1 2">
    <name type="scientific">Parasphingorhabdus flavimaris</name>
    <dbReference type="NCBI Taxonomy" id="266812"/>
    <lineage>
        <taxon>Bacteria</taxon>
        <taxon>Pseudomonadati</taxon>
        <taxon>Pseudomonadota</taxon>
        <taxon>Alphaproteobacteria</taxon>
        <taxon>Sphingomonadales</taxon>
        <taxon>Sphingomonadaceae</taxon>
        <taxon>Parasphingorhabdus</taxon>
    </lineage>
</organism>
<dbReference type="Proteomes" id="UP000652427">
    <property type="component" value="Unassembled WGS sequence"/>
</dbReference>
<name>A0ABX2N2N4_9SPHN</name>
<keyword evidence="2" id="KW-1185">Reference proteome</keyword>
<protein>
    <submittedName>
        <fullName evidence="1">Uncharacterized protein</fullName>
    </submittedName>
</protein>
<sequence>MTDDLPSGPTAESDLNKGIVNRRRALMMGAVTASAVVSIKPALAQTAGSVLNCEIPVPGNHASGGYIAADGKVVPSDTPGAYPPAGRNFTGEEVRRAMNGRSLPGTSRDQSEAYVNYIRRLQSGQSGFTCYASLQMPR</sequence>
<proteinExistence type="predicted"/>
<dbReference type="EMBL" id="JABWMH010000002">
    <property type="protein sequence ID" value="NVD27942.1"/>
    <property type="molecule type" value="Genomic_DNA"/>
</dbReference>